<dbReference type="Proteomes" id="UP001418222">
    <property type="component" value="Unassembled WGS sequence"/>
</dbReference>
<dbReference type="SUPFAM" id="SSF53098">
    <property type="entry name" value="Ribonuclease H-like"/>
    <property type="match status" value="1"/>
</dbReference>
<dbReference type="InterPro" id="IPR039537">
    <property type="entry name" value="Retrotran_Ty1/copia-like"/>
</dbReference>
<dbReference type="Pfam" id="PF25597">
    <property type="entry name" value="SH3_retrovirus"/>
    <property type="match status" value="1"/>
</dbReference>
<evidence type="ECO:0000313" key="3">
    <source>
        <dbReference type="EMBL" id="KAK8931090.1"/>
    </source>
</evidence>
<dbReference type="InterPro" id="IPR036397">
    <property type="entry name" value="RNaseH_sf"/>
</dbReference>
<dbReference type="AlphaFoldDB" id="A0AAP0G134"/>
<dbReference type="InterPro" id="IPR057670">
    <property type="entry name" value="SH3_retrovirus"/>
</dbReference>
<accession>A0AAP0G134</accession>
<evidence type="ECO:0000313" key="4">
    <source>
        <dbReference type="Proteomes" id="UP001418222"/>
    </source>
</evidence>
<dbReference type="GO" id="GO:0015074">
    <property type="term" value="P:DNA integration"/>
    <property type="evidence" value="ECO:0007669"/>
    <property type="project" value="InterPro"/>
</dbReference>
<evidence type="ECO:0000256" key="1">
    <source>
        <dbReference type="SAM" id="MobiDB-lite"/>
    </source>
</evidence>
<dbReference type="PROSITE" id="PS50994">
    <property type="entry name" value="INTEGRASE"/>
    <property type="match status" value="1"/>
</dbReference>
<dbReference type="GO" id="GO:0003676">
    <property type="term" value="F:nucleic acid binding"/>
    <property type="evidence" value="ECO:0007669"/>
    <property type="project" value="InterPro"/>
</dbReference>
<dbReference type="EMBL" id="JBBWWQ010000014">
    <property type="protein sequence ID" value="KAK8931090.1"/>
    <property type="molecule type" value="Genomic_DNA"/>
</dbReference>
<dbReference type="Pfam" id="PF00665">
    <property type="entry name" value="rve"/>
    <property type="match status" value="1"/>
</dbReference>
<gene>
    <name evidence="3" type="ORF">KSP39_PZI016658</name>
</gene>
<name>A0AAP0G134_9ASPA</name>
<feature type="compositionally biased region" description="Low complexity" evidence="1">
    <location>
        <begin position="358"/>
        <end position="372"/>
    </location>
</feature>
<organism evidence="3 4">
    <name type="scientific">Platanthera zijinensis</name>
    <dbReference type="NCBI Taxonomy" id="2320716"/>
    <lineage>
        <taxon>Eukaryota</taxon>
        <taxon>Viridiplantae</taxon>
        <taxon>Streptophyta</taxon>
        <taxon>Embryophyta</taxon>
        <taxon>Tracheophyta</taxon>
        <taxon>Spermatophyta</taxon>
        <taxon>Magnoliopsida</taxon>
        <taxon>Liliopsida</taxon>
        <taxon>Asparagales</taxon>
        <taxon>Orchidaceae</taxon>
        <taxon>Orchidoideae</taxon>
        <taxon>Orchideae</taxon>
        <taxon>Orchidinae</taxon>
        <taxon>Platanthera</taxon>
    </lineage>
</organism>
<feature type="compositionally biased region" description="Low complexity" evidence="1">
    <location>
        <begin position="302"/>
        <end position="311"/>
    </location>
</feature>
<feature type="region of interest" description="Disordered" evidence="1">
    <location>
        <begin position="302"/>
        <end position="386"/>
    </location>
</feature>
<sequence>MGCISWISYRLLSAVSIIDWHRRLGHAPLPILKRALPDVPLREFSCESCIYDKQHRSSFPPACTRSSTPLSLVHSDVWSPYRVPSIFGFRYFVTFIDDYSRTTWLYLLHDRIELTSVFRAFLLEMRTQFATPLRVIRTDNAREYTGRTSNLCTEFVVIHQTSCAYTPQQNGVAERKNRHLLDVARSLMFQMHVLIEYWNFAVSTVRHLINRLPSSVLNFVPPIQLLYPSTNLTSLTPRIFGCVCYVHLLGSPSDKLAPRAAKYMFVGYSRTQKGYVCYSPSDGKLVVSADVTFCEDQPFHLPSTTSSSAPSIPRPAVPVTPSLSSSSSSPHVPPQVPPPLTRVYSRRPSKDAPVTQLPATSDTSATADPAPSLQLIPWPTTPLSIV</sequence>
<dbReference type="Gene3D" id="3.30.420.10">
    <property type="entry name" value="Ribonuclease H-like superfamily/Ribonuclease H"/>
    <property type="match status" value="1"/>
</dbReference>
<dbReference type="PANTHER" id="PTHR42648:SF28">
    <property type="entry name" value="TRANSPOSON-ENCODED PROTEIN WITH RIBONUCLEASE H-LIKE AND RETROVIRUS ZINC FINGER-LIKE DOMAINS"/>
    <property type="match status" value="1"/>
</dbReference>
<evidence type="ECO:0000259" key="2">
    <source>
        <dbReference type="PROSITE" id="PS50994"/>
    </source>
</evidence>
<comment type="caution">
    <text evidence="3">The sequence shown here is derived from an EMBL/GenBank/DDBJ whole genome shotgun (WGS) entry which is preliminary data.</text>
</comment>
<feature type="compositionally biased region" description="Pro residues" evidence="1">
    <location>
        <begin position="331"/>
        <end position="340"/>
    </location>
</feature>
<proteinExistence type="predicted"/>
<keyword evidence="4" id="KW-1185">Reference proteome</keyword>
<reference evidence="3 4" key="1">
    <citation type="journal article" date="2022" name="Nat. Plants">
        <title>Genomes of leafy and leafless Platanthera orchids illuminate the evolution of mycoheterotrophy.</title>
        <authorList>
            <person name="Li M.H."/>
            <person name="Liu K.W."/>
            <person name="Li Z."/>
            <person name="Lu H.C."/>
            <person name="Ye Q.L."/>
            <person name="Zhang D."/>
            <person name="Wang J.Y."/>
            <person name="Li Y.F."/>
            <person name="Zhong Z.M."/>
            <person name="Liu X."/>
            <person name="Yu X."/>
            <person name="Liu D.K."/>
            <person name="Tu X.D."/>
            <person name="Liu B."/>
            <person name="Hao Y."/>
            <person name="Liao X.Y."/>
            <person name="Jiang Y.T."/>
            <person name="Sun W.H."/>
            <person name="Chen J."/>
            <person name="Chen Y.Q."/>
            <person name="Ai Y."/>
            <person name="Zhai J.W."/>
            <person name="Wu S.S."/>
            <person name="Zhou Z."/>
            <person name="Hsiao Y.Y."/>
            <person name="Wu W.L."/>
            <person name="Chen Y.Y."/>
            <person name="Lin Y.F."/>
            <person name="Hsu J.L."/>
            <person name="Li C.Y."/>
            <person name="Wang Z.W."/>
            <person name="Zhao X."/>
            <person name="Zhong W.Y."/>
            <person name="Ma X.K."/>
            <person name="Ma L."/>
            <person name="Huang J."/>
            <person name="Chen G.Z."/>
            <person name="Huang M.Z."/>
            <person name="Huang L."/>
            <person name="Peng D.H."/>
            <person name="Luo Y.B."/>
            <person name="Zou S.Q."/>
            <person name="Chen S.P."/>
            <person name="Lan S."/>
            <person name="Tsai W.C."/>
            <person name="Van de Peer Y."/>
            <person name="Liu Z.J."/>
        </authorList>
    </citation>
    <scope>NUCLEOTIDE SEQUENCE [LARGE SCALE GENOMIC DNA]</scope>
    <source>
        <strain evidence="3">Lor287</strain>
    </source>
</reference>
<feature type="domain" description="Integrase catalytic" evidence="2">
    <location>
        <begin position="65"/>
        <end position="230"/>
    </location>
</feature>
<dbReference type="PANTHER" id="PTHR42648">
    <property type="entry name" value="TRANSPOSASE, PUTATIVE-RELATED"/>
    <property type="match status" value="1"/>
</dbReference>
<dbReference type="InterPro" id="IPR001584">
    <property type="entry name" value="Integrase_cat-core"/>
</dbReference>
<dbReference type="InterPro" id="IPR012337">
    <property type="entry name" value="RNaseH-like_sf"/>
</dbReference>
<protein>
    <recommendedName>
        <fullName evidence="2">Integrase catalytic domain-containing protein</fullName>
    </recommendedName>
</protein>
<feature type="compositionally biased region" description="Low complexity" evidence="1">
    <location>
        <begin position="319"/>
        <end position="330"/>
    </location>
</feature>